<dbReference type="EMBL" id="QXFU01002544">
    <property type="protein sequence ID" value="KAE8984427.1"/>
    <property type="molecule type" value="Genomic_DNA"/>
</dbReference>
<evidence type="ECO:0000313" key="7">
    <source>
        <dbReference type="Proteomes" id="UP000434957"/>
    </source>
</evidence>
<feature type="transmembrane region" description="Helical" evidence="2">
    <location>
        <begin position="146"/>
        <end position="165"/>
    </location>
</feature>
<feature type="transmembrane region" description="Helical" evidence="2">
    <location>
        <begin position="177"/>
        <end position="197"/>
    </location>
</feature>
<evidence type="ECO:0000313" key="6">
    <source>
        <dbReference type="Proteomes" id="UP000429607"/>
    </source>
</evidence>
<name>A0A6A3IR91_9STRA</name>
<dbReference type="EMBL" id="QXFT01003780">
    <property type="protein sequence ID" value="KAE9282712.1"/>
    <property type="molecule type" value="Genomic_DNA"/>
</dbReference>
<evidence type="ECO:0000256" key="2">
    <source>
        <dbReference type="SAM" id="Phobius"/>
    </source>
</evidence>
<dbReference type="OrthoDB" id="112250at2759"/>
<evidence type="ECO:0000313" key="8">
    <source>
        <dbReference type="Proteomes" id="UP000435112"/>
    </source>
</evidence>
<evidence type="ECO:0008006" key="9">
    <source>
        <dbReference type="Google" id="ProtNLM"/>
    </source>
</evidence>
<keyword evidence="2" id="KW-1133">Transmembrane helix</keyword>
<evidence type="ECO:0000313" key="4">
    <source>
        <dbReference type="EMBL" id="KAE8984427.1"/>
    </source>
</evidence>
<sequence>MIVTQSDINLVSKVFCLPCALLINFGLFQFLVIVFQKRRKEPSIRILLGIAFISFACLVPGAHPNHELVRDLNDISDVCSVLSFLLQITVLTRDVNKKIKIPTMVKLARVAQLLVLLSFLVLLVNFADIVVPSFDLDAIEVLDVVTEYISLVFVVCFRFYFLAMVRGPAEVWKSQKLEVIFYVLLATHAVPFAVLTHATGLDWHHVQGLWMRCTIVLCLSSTIHARLSSASSNGSQTTSHSKVRKDNSLKAGPSNKHLGTSTKMSSIHPSPPSLLLSAHRQLRQL</sequence>
<feature type="compositionally biased region" description="Polar residues" evidence="1">
    <location>
        <begin position="257"/>
        <end position="268"/>
    </location>
</feature>
<accession>A0A6A3IR91</accession>
<feature type="transmembrane region" description="Helical" evidence="2">
    <location>
        <begin position="46"/>
        <end position="63"/>
    </location>
</feature>
<dbReference type="Proteomes" id="UP000429607">
    <property type="component" value="Unassembled WGS sequence"/>
</dbReference>
<dbReference type="AlphaFoldDB" id="A0A6A3IR91"/>
<evidence type="ECO:0000256" key="1">
    <source>
        <dbReference type="SAM" id="MobiDB-lite"/>
    </source>
</evidence>
<evidence type="ECO:0000313" key="3">
    <source>
        <dbReference type="EMBL" id="KAE8967887.1"/>
    </source>
</evidence>
<feature type="transmembrane region" description="Helical" evidence="2">
    <location>
        <begin position="12"/>
        <end position="34"/>
    </location>
</feature>
<feature type="region of interest" description="Disordered" evidence="1">
    <location>
        <begin position="229"/>
        <end position="273"/>
    </location>
</feature>
<keyword evidence="7" id="KW-1185">Reference proteome</keyword>
<gene>
    <name evidence="3" type="ORF">PR001_g27960</name>
    <name evidence="4" type="ORF">PR002_g22946</name>
    <name evidence="5" type="ORF">PR003_g27337</name>
</gene>
<dbReference type="Proteomes" id="UP000435112">
    <property type="component" value="Unassembled WGS sequence"/>
</dbReference>
<evidence type="ECO:0000313" key="5">
    <source>
        <dbReference type="EMBL" id="KAE9282712.1"/>
    </source>
</evidence>
<dbReference type="Proteomes" id="UP000434957">
    <property type="component" value="Unassembled WGS sequence"/>
</dbReference>
<reference evidence="6 8" key="1">
    <citation type="submission" date="2018-09" db="EMBL/GenBank/DDBJ databases">
        <title>Genomic investigation of the strawberry pathogen Phytophthora fragariae indicates pathogenicity is determined by transcriptional variation in three key races.</title>
        <authorList>
            <person name="Adams T.M."/>
            <person name="Armitage A.D."/>
            <person name="Sobczyk M.K."/>
            <person name="Bates H.J."/>
            <person name="Dunwell J.M."/>
            <person name="Nellist C.F."/>
            <person name="Harrison R.J."/>
        </authorList>
    </citation>
    <scope>NUCLEOTIDE SEQUENCE [LARGE SCALE GENOMIC DNA]</scope>
    <source>
        <strain evidence="3 6">SCRP249</strain>
        <strain evidence="4 8">SCRP324</strain>
        <strain evidence="5 7">SCRP333</strain>
    </source>
</reference>
<dbReference type="EMBL" id="QXFV01004773">
    <property type="protein sequence ID" value="KAE8967887.1"/>
    <property type="molecule type" value="Genomic_DNA"/>
</dbReference>
<comment type="caution">
    <text evidence="4">The sequence shown here is derived from an EMBL/GenBank/DDBJ whole genome shotgun (WGS) entry which is preliminary data.</text>
</comment>
<proteinExistence type="predicted"/>
<feature type="transmembrane region" description="Helical" evidence="2">
    <location>
        <begin position="113"/>
        <end position="134"/>
    </location>
</feature>
<protein>
    <recommendedName>
        <fullName evidence="9">Intimal thickness related receptor IRP domain-containing protein</fullName>
    </recommendedName>
</protein>
<keyword evidence="2" id="KW-0812">Transmembrane</keyword>
<organism evidence="4 8">
    <name type="scientific">Phytophthora rubi</name>
    <dbReference type="NCBI Taxonomy" id="129364"/>
    <lineage>
        <taxon>Eukaryota</taxon>
        <taxon>Sar</taxon>
        <taxon>Stramenopiles</taxon>
        <taxon>Oomycota</taxon>
        <taxon>Peronosporomycetes</taxon>
        <taxon>Peronosporales</taxon>
        <taxon>Peronosporaceae</taxon>
        <taxon>Phytophthora</taxon>
    </lineage>
</organism>
<feature type="compositionally biased region" description="Low complexity" evidence="1">
    <location>
        <begin position="229"/>
        <end position="240"/>
    </location>
</feature>
<keyword evidence="2" id="KW-0472">Membrane</keyword>